<feature type="binding site" evidence="7">
    <location>
        <position position="185"/>
    </location>
    <ligand>
        <name>S-adenosyl-L-methionine</name>
        <dbReference type="ChEBI" id="CHEBI:59789"/>
    </ligand>
</feature>
<dbReference type="STRING" id="349161.Dred_3218"/>
<dbReference type="KEGG" id="drm:Dred_3218"/>
<accession>A4J9G7</accession>
<dbReference type="PRINTS" id="PR02008">
    <property type="entry name" value="RCMTFAMILY"/>
</dbReference>
<dbReference type="PANTHER" id="PTHR22807:SF30">
    <property type="entry name" value="28S RRNA (CYTOSINE(4447)-C(5))-METHYLTRANSFERASE-RELATED"/>
    <property type="match status" value="1"/>
</dbReference>
<dbReference type="SUPFAM" id="SSF53335">
    <property type="entry name" value="S-adenosyl-L-methionine-dependent methyltransferases"/>
    <property type="match status" value="1"/>
</dbReference>
<keyword evidence="2" id="KW-0963">Cytoplasm</keyword>
<evidence type="ECO:0000256" key="7">
    <source>
        <dbReference type="PROSITE-ProRule" id="PRU01023"/>
    </source>
</evidence>
<evidence type="ECO:0000259" key="8">
    <source>
        <dbReference type="PROSITE" id="PS51686"/>
    </source>
</evidence>
<dbReference type="Proteomes" id="UP000001556">
    <property type="component" value="Chromosome"/>
</dbReference>
<protein>
    <submittedName>
        <fullName evidence="9">Fmu (Sun) domain protein</fullName>
    </submittedName>
</protein>
<gene>
    <name evidence="9" type="ordered locus">Dred_3218</name>
</gene>
<dbReference type="InterPro" id="IPR023267">
    <property type="entry name" value="RCMT"/>
</dbReference>
<feature type="active site" description="Nucleophile" evidence="7">
    <location>
        <position position="238"/>
    </location>
</feature>
<dbReference type="Gene3D" id="3.40.50.150">
    <property type="entry name" value="Vaccinia Virus protein VP39"/>
    <property type="match status" value="1"/>
</dbReference>
<keyword evidence="3 7" id="KW-0489">Methyltransferase</keyword>
<dbReference type="Gene3D" id="2.30.130.60">
    <property type="match status" value="1"/>
</dbReference>
<feature type="binding site" evidence="7">
    <location>
        <begin position="116"/>
        <end position="122"/>
    </location>
    <ligand>
        <name>S-adenosyl-L-methionine</name>
        <dbReference type="ChEBI" id="CHEBI:59789"/>
    </ligand>
</feature>
<dbReference type="CDD" id="cd21147">
    <property type="entry name" value="RsmF_methylt_CTD1"/>
    <property type="match status" value="1"/>
</dbReference>
<dbReference type="InterPro" id="IPR031341">
    <property type="entry name" value="Methyltr_RsmF_N"/>
</dbReference>
<dbReference type="Pfam" id="PF13636">
    <property type="entry name" value="Methyltranf_PUA"/>
    <property type="match status" value="1"/>
</dbReference>
<dbReference type="Gene3D" id="3.30.70.1170">
    <property type="entry name" value="Sun protein, domain 3"/>
    <property type="match status" value="1"/>
</dbReference>
<dbReference type="eggNOG" id="COG3270">
    <property type="taxonomic scope" value="Bacteria"/>
</dbReference>
<feature type="domain" description="SAM-dependent MTase RsmB/NOP-type" evidence="8">
    <location>
        <begin position="28"/>
        <end position="301"/>
    </location>
</feature>
<dbReference type="GO" id="GO:0008173">
    <property type="term" value="F:RNA methyltransferase activity"/>
    <property type="evidence" value="ECO:0007669"/>
    <property type="project" value="InterPro"/>
</dbReference>
<proteinExistence type="inferred from homology"/>
<evidence type="ECO:0000256" key="5">
    <source>
        <dbReference type="ARBA" id="ARBA00022691"/>
    </source>
</evidence>
<evidence type="ECO:0000256" key="6">
    <source>
        <dbReference type="ARBA" id="ARBA00022884"/>
    </source>
</evidence>
<comment type="caution">
    <text evidence="7">Lacks conserved residue(s) required for the propagation of feature annotation.</text>
</comment>
<evidence type="ECO:0000313" key="9">
    <source>
        <dbReference type="EMBL" id="ABO51720.1"/>
    </source>
</evidence>
<evidence type="ECO:0000313" key="10">
    <source>
        <dbReference type="Proteomes" id="UP000001556"/>
    </source>
</evidence>
<evidence type="ECO:0000256" key="4">
    <source>
        <dbReference type="ARBA" id="ARBA00022679"/>
    </source>
</evidence>
<dbReference type="InterPro" id="IPR049560">
    <property type="entry name" value="MeTrfase_RsmB-F_NOP2_cat"/>
</dbReference>
<dbReference type="GO" id="GO:0001510">
    <property type="term" value="P:RNA methylation"/>
    <property type="evidence" value="ECO:0007669"/>
    <property type="project" value="InterPro"/>
</dbReference>
<keyword evidence="6 7" id="KW-0694">RNA-binding</keyword>
<dbReference type="PANTHER" id="PTHR22807">
    <property type="entry name" value="NOP2 YEAST -RELATED NOL1/NOP2/FMU SUN DOMAIN-CONTAINING"/>
    <property type="match status" value="1"/>
</dbReference>
<evidence type="ECO:0000256" key="1">
    <source>
        <dbReference type="ARBA" id="ARBA00007494"/>
    </source>
</evidence>
<keyword evidence="5 7" id="KW-0949">S-adenosyl-L-methionine</keyword>
<dbReference type="eggNOG" id="COG0144">
    <property type="taxonomic scope" value="Bacteria"/>
</dbReference>
<dbReference type="Pfam" id="PF17126">
    <property type="entry name" value="RsmF_methylt_CI"/>
    <property type="match status" value="1"/>
</dbReference>
<feature type="binding site" evidence="7">
    <location>
        <position position="140"/>
    </location>
    <ligand>
        <name>S-adenosyl-L-methionine</name>
        <dbReference type="ChEBI" id="CHEBI:59789"/>
    </ligand>
</feature>
<dbReference type="InterPro" id="IPR029063">
    <property type="entry name" value="SAM-dependent_MTases_sf"/>
</dbReference>
<dbReference type="CDD" id="cd02440">
    <property type="entry name" value="AdoMet_MTases"/>
    <property type="match status" value="1"/>
</dbReference>
<dbReference type="Pfam" id="PF17125">
    <property type="entry name" value="Methyltr_RsmF_N"/>
    <property type="match status" value="1"/>
</dbReference>
<dbReference type="GO" id="GO:0003723">
    <property type="term" value="F:RNA binding"/>
    <property type="evidence" value="ECO:0007669"/>
    <property type="project" value="UniProtKB-UniRule"/>
</dbReference>
<evidence type="ECO:0000256" key="2">
    <source>
        <dbReference type="ARBA" id="ARBA00022490"/>
    </source>
</evidence>
<keyword evidence="10" id="KW-1185">Reference proteome</keyword>
<sequence>MKGIEEMKLPAAFLSKMEQLVGADYPQFLRSYEGSRLAGLRANGLKISPSDLNELLSFLEEPIAWSKDGFYYNEATTRPAKHPYYYAGLYYIQEPSAMLPAELLGAQPGERVLDLCAAPGGKSLQLAAHLGRKGLLVTNDLHPQRARVLLKNIERYGVANAIVLNETPSHLAKVFAGFFDRILVDAPCSGEGMFRKEPDMAKEWSPEEVNKYARWQQEILEAVPSLLRPGGEVVYSTCTFSPEENEQQMQSFVAKYPDFELVELRRLWPHQVKGEGHFVAKLKNKTLFDQQEYPIHRKNKKVKIKKQSTPSLSESTKQALADFSMQVWRNKKGWQEWLPLGGQVIERDGHILWESLDLPVLRGLKVLRSGWLLGTVERGRFRPSPAFALGLPMGAVKSAVQKLVLSAKSQRENSLVLRYLRGETIQQEGKTWEKGWHLVCLDEFPLGWAKGDGNWLKNGFPPGWRWIDGE</sequence>
<dbReference type="PROSITE" id="PS51686">
    <property type="entry name" value="SAM_MT_RSMB_NOP"/>
    <property type="match status" value="1"/>
</dbReference>
<evidence type="ECO:0000256" key="3">
    <source>
        <dbReference type="ARBA" id="ARBA00022603"/>
    </source>
</evidence>
<dbReference type="PROSITE" id="PS01153">
    <property type="entry name" value="NOL1_NOP2_SUN"/>
    <property type="match status" value="1"/>
</dbReference>
<keyword evidence="4 7" id="KW-0808">Transferase</keyword>
<dbReference type="InterPro" id="IPR031340">
    <property type="entry name" value="RsmF_methylt_CI"/>
</dbReference>
<comment type="similarity">
    <text evidence="1 7">Belongs to the class I-like SAM-binding methyltransferase superfamily. RsmB/NOP family.</text>
</comment>
<organism evidence="9 10">
    <name type="scientific">Desulforamulus reducens (strain ATCC BAA-1160 / DSM 100696 / MI-1)</name>
    <name type="common">Desulfotomaculum reducens</name>
    <dbReference type="NCBI Taxonomy" id="349161"/>
    <lineage>
        <taxon>Bacteria</taxon>
        <taxon>Bacillati</taxon>
        <taxon>Bacillota</taxon>
        <taxon>Clostridia</taxon>
        <taxon>Eubacteriales</taxon>
        <taxon>Peptococcaceae</taxon>
        <taxon>Desulforamulus</taxon>
    </lineage>
</organism>
<dbReference type="AlphaFoldDB" id="A4J9G7"/>
<dbReference type="InterPro" id="IPR018314">
    <property type="entry name" value="RsmB/NOL1/NOP2-like_CS"/>
</dbReference>
<dbReference type="Pfam" id="PF01189">
    <property type="entry name" value="Methyltr_RsmB-F"/>
    <property type="match status" value="1"/>
</dbReference>
<dbReference type="InterPro" id="IPR027391">
    <property type="entry name" value="Nol1_Nop2_Fmu_2"/>
</dbReference>
<dbReference type="HOGENOM" id="CLU_005316_6_1_9"/>
<name>A4J9G7_DESRM</name>
<dbReference type="InterPro" id="IPR001678">
    <property type="entry name" value="MeTrfase_RsmB-F_NOP2_dom"/>
</dbReference>
<reference evidence="9 10" key="1">
    <citation type="submission" date="2007-03" db="EMBL/GenBank/DDBJ databases">
        <title>Complete sequence of Desulfotomaculum reducens MI-1.</title>
        <authorList>
            <consortium name="US DOE Joint Genome Institute"/>
            <person name="Copeland A."/>
            <person name="Lucas S."/>
            <person name="Lapidus A."/>
            <person name="Barry K."/>
            <person name="Detter J.C."/>
            <person name="Glavina del Rio T."/>
            <person name="Hammon N."/>
            <person name="Israni S."/>
            <person name="Dalin E."/>
            <person name="Tice H."/>
            <person name="Pitluck S."/>
            <person name="Sims D."/>
            <person name="Brettin T."/>
            <person name="Bruce D."/>
            <person name="Han C."/>
            <person name="Tapia R."/>
            <person name="Schmutz J."/>
            <person name="Larimer F."/>
            <person name="Land M."/>
            <person name="Hauser L."/>
            <person name="Kyrpides N."/>
            <person name="Kim E."/>
            <person name="Tebo B.M."/>
            <person name="Richardson P."/>
        </authorList>
    </citation>
    <scope>NUCLEOTIDE SEQUENCE [LARGE SCALE GENOMIC DNA]</scope>
    <source>
        <strain evidence="9 10">MI-1</strain>
    </source>
</reference>
<dbReference type="EMBL" id="CP000612">
    <property type="protein sequence ID" value="ABO51720.1"/>
    <property type="molecule type" value="Genomic_DNA"/>
</dbReference>